<evidence type="ECO:0000256" key="8">
    <source>
        <dbReference type="ARBA" id="ARBA00023075"/>
    </source>
</evidence>
<dbReference type="AlphaFoldDB" id="A0A8E6TSJ4"/>
<organism evidence="13">
    <name type="scientific">Simocephalus sibiricus</name>
    <dbReference type="NCBI Taxonomy" id="1472266"/>
    <lineage>
        <taxon>Eukaryota</taxon>
        <taxon>Metazoa</taxon>
        <taxon>Ecdysozoa</taxon>
        <taxon>Arthropoda</taxon>
        <taxon>Crustacea</taxon>
        <taxon>Branchiopoda</taxon>
        <taxon>Diplostraca</taxon>
        <taxon>Cladocera</taxon>
        <taxon>Anomopoda</taxon>
        <taxon>Daphniidae</taxon>
        <taxon>Simocephalus</taxon>
    </lineage>
</organism>
<keyword evidence="6 10" id="KW-0812">Transmembrane</keyword>
<dbReference type="PANTHER" id="PTHR11432:SF3">
    <property type="entry name" value="NADH-UBIQUINONE OXIDOREDUCTASE CHAIN 1"/>
    <property type="match status" value="1"/>
</dbReference>
<dbReference type="PANTHER" id="PTHR11432">
    <property type="entry name" value="NADH DEHYDROGENASE SUBUNIT 1"/>
    <property type="match status" value="1"/>
</dbReference>
<name>A0A8E6TSJ4_9CRUS</name>
<comment type="subcellular location">
    <subcellularLocation>
        <location evidence="10">Mitochondrion inner membrane</location>
        <topology evidence="10">Multi-pass membrane protein</topology>
    </subcellularLocation>
    <subcellularLocation>
        <location evidence="2">Mitochondrion membrane</location>
        <topology evidence="2">Multi-pass membrane protein</topology>
    </subcellularLocation>
</comment>
<feature type="transmembrane region" description="Helical" evidence="12">
    <location>
        <begin position="6"/>
        <end position="25"/>
    </location>
</feature>
<evidence type="ECO:0000256" key="2">
    <source>
        <dbReference type="ARBA" id="ARBA00004225"/>
    </source>
</evidence>
<evidence type="ECO:0000313" key="13">
    <source>
        <dbReference type="EMBL" id="QVT15626.1"/>
    </source>
</evidence>
<dbReference type="HAMAP" id="MF_01350">
    <property type="entry name" value="NDH1_NuoH"/>
    <property type="match status" value="1"/>
</dbReference>
<comment type="catalytic activity">
    <reaction evidence="11">
        <text>a ubiquinone + NADH + 5 H(+)(in) = a ubiquinol + NAD(+) + 4 H(+)(out)</text>
        <dbReference type="Rhea" id="RHEA:29091"/>
        <dbReference type="Rhea" id="RHEA-COMP:9565"/>
        <dbReference type="Rhea" id="RHEA-COMP:9566"/>
        <dbReference type="ChEBI" id="CHEBI:15378"/>
        <dbReference type="ChEBI" id="CHEBI:16389"/>
        <dbReference type="ChEBI" id="CHEBI:17976"/>
        <dbReference type="ChEBI" id="CHEBI:57540"/>
        <dbReference type="ChEBI" id="CHEBI:57945"/>
        <dbReference type="EC" id="7.1.1.2"/>
    </reaction>
</comment>
<comment type="similarity">
    <text evidence="3 10">Belongs to the complex I subunit 1 family.</text>
</comment>
<dbReference type="InterPro" id="IPR001694">
    <property type="entry name" value="NADH_UbQ_OxRdtase_su1/FPO"/>
</dbReference>
<keyword evidence="5" id="KW-0813">Transport</keyword>
<evidence type="ECO:0000256" key="1">
    <source>
        <dbReference type="ARBA" id="ARBA00003257"/>
    </source>
</evidence>
<geneLocation type="mitochondrion" evidence="13"/>
<keyword evidence="8 11" id="KW-0830">Ubiquinone</keyword>
<keyword evidence="10" id="KW-0520">NAD</keyword>
<dbReference type="GO" id="GO:0005743">
    <property type="term" value="C:mitochondrial inner membrane"/>
    <property type="evidence" value="ECO:0007669"/>
    <property type="project" value="UniProtKB-SubCell"/>
</dbReference>
<evidence type="ECO:0000256" key="9">
    <source>
        <dbReference type="ARBA" id="ARBA00023136"/>
    </source>
</evidence>
<keyword evidence="11 13" id="KW-0496">Mitochondrion</keyword>
<keyword evidence="7 12" id="KW-1133">Transmembrane helix</keyword>
<feature type="transmembrane region" description="Helical" evidence="12">
    <location>
        <begin position="174"/>
        <end position="193"/>
    </location>
</feature>
<dbReference type="PROSITE" id="PS00668">
    <property type="entry name" value="COMPLEX1_ND1_2"/>
    <property type="match status" value="1"/>
</dbReference>
<dbReference type="GO" id="GO:0009060">
    <property type="term" value="P:aerobic respiration"/>
    <property type="evidence" value="ECO:0007669"/>
    <property type="project" value="TreeGrafter"/>
</dbReference>
<dbReference type="GO" id="GO:0003954">
    <property type="term" value="F:NADH dehydrogenase activity"/>
    <property type="evidence" value="ECO:0007669"/>
    <property type="project" value="TreeGrafter"/>
</dbReference>
<evidence type="ECO:0000256" key="6">
    <source>
        <dbReference type="ARBA" id="ARBA00022692"/>
    </source>
</evidence>
<feature type="transmembrane region" description="Helical" evidence="12">
    <location>
        <begin position="103"/>
        <end position="121"/>
    </location>
</feature>
<sequence>MMIQLIMFILTVVCVLVGVAFFTLFERKLLGYIQLRKGPNKVGMIGILQPFADAIKLFSKEHLAPIFSNYIPFIIAPSFSLGLSLSVWVSIPSNFNLMSFDMSVLFFLCCVGLGVYSLLAAGWSSNSKYSLFGALRGVAQTISYEVSLVLILIGPLLLTLSYEWVNFSFFQEDLMFMFLLPLSALVWLISCLAETNRTPFDFAEGESELVSGYNTEYSSGGFALIMLAEYTSILFMSFLYVVIFLGGVNSLIVVPLFILMAFVFVWVRGTLPRFRYDKLMYLAWKCFLPFSLSYLIFLGSFIILVLNLSFKNVKSFELL</sequence>
<dbReference type="PROSITE" id="PS00667">
    <property type="entry name" value="COMPLEX1_ND1_1"/>
    <property type="match status" value="1"/>
</dbReference>
<gene>
    <name evidence="13" type="primary">nad1</name>
</gene>
<feature type="transmembrane region" description="Helical" evidence="12">
    <location>
        <begin position="70"/>
        <end position="91"/>
    </location>
</feature>
<comment type="function">
    <text evidence="1">Core subunit of the mitochondrial membrane respiratory chain NADH dehydrogenase (Complex I) that is believed to belong to the minimal assembly required for catalysis. Complex I functions in the transfer of electrons from NADH to the respiratory chain. The immediate electron acceptor for the enzyme is believed to be ubiquinone.</text>
</comment>
<evidence type="ECO:0000256" key="11">
    <source>
        <dbReference type="RuleBase" id="RU000473"/>
    </source>
</evidence>
<dbReference type="InterPro" id="IPR018086">
    <property type="entry name" value="NADH_UbQ_OxRdtase_su1_CS"/>
</dbReference>
<dbReference type="EC" id="7.1.1.2" evidence="11"/>
<dbReference type="EMBL" id="MW848816">
    <property type="protein sequence ID" value="QVT15626.1"/>
    <property type="molecule type" value="Genomic_DNA"/>
</dbReference>
<dbReference type="Pfam" id="PF00146">
    <property type="entry name" value="NADHdh"/>
    <property type="match status" value="1"/>
</dbReference>
<dbReference type="GO" id="GO:0008137">
    <property type="term" value="F:NADH dehydrogenase (ubiquinone) activity"/>
    <property type="evidence" value="ECO:0007669"/>
    <property type="project" value="UniProtKB-EC"/>
</dbReference>
<evidence type="ECO:0000256" key="10">
    <source>
        <dbReference type="RuleBase" id="RU000471"/>
    </source>
</evidence>
<protein>
    <recommendedName>
        <fullName evidence="4 11">NADH-ubiquinone oxidoreductase chain 1</fullName>
        <ecNumber evidence="11">7.1.1.2</ecNumber>
    </recommendedName>
</protein>
<feature type="transmembrane region" description="Helical" evidence="12">
    <location>
        <begin position="222"/>
        <end position="245"/>
    </location>
</feature>
<evidence type="ECO:0000256" key="3">
    <source>
        <dbReference type="ARBA" id="ARBA00010535"/>
    </source>
</evidence>
<keyword evidence="9 12" id="KW-0472">Membrane</keyword>
<feature type="transmembrane region" description="Helical" evidence="12">
    <location>
        <begin position="251"/>
        <end position="271"/>
    </location>
</feature>
<proteinExistence type="inferred from homology"/>
<evidence type="ECO:0000256" key="5">
    <source>
        <dbReference type="ARBA" id="ARBA00022448"/>
    </source>
</evidence>
<accession>A0A8E6TSJ4</accession>
<evidence type="ECO:0000256" key="4">
    <source>
        <dbReference type="ARBA" id="ARBA00021009"/>
    </source>
</evidence>
<feature type="transmembrane region" description="Helical" evidence="12">
    <location>
        <begin position="142"/>
        <end position="162"/>
    </location>
</feature>
<feature type="transmembrane region" description="Helical" evidence="12">
    <location>
        <begin position="292"/>
        <end position="310"/>
    </location>
</feature>
<evidence type="ECO:0000256" key="7">
    <source>
        <dbReference type="ARBA" id="ARBA00022989"/>
    </source>
</evidence>
<evidence type="ECO:0000256" key="12">
    <source>
        <dbReference type="SAM" id="Phobius"/>
    </source>
</evidence>
<reference evidence="13" key="1">
    <citation type="submission" date="2021-03" db="EMBL/GenBank/DDBJ databases">
        <authorList>
            <person name="Gu Y.-L."/>
            <person name="Sun C.-H."/>
            <person name="Liu P."/>
            <person name="Han B.-P."/>
        </authorList>
    </citation>
    <scope>NUCLEOTIDE SEQUENCE</scope>
</reference>